<dbReference type="InterPro" id="IPR003593">
    <property type="entry name" value="AAA+_ATPase"/>
</dbReference>
<dbReference type="PANTHER" id="PTHR24223:SF443">
    <property type="entry name" value="MULTIDRUG-RESISTANCE LIKE PROTEIN 1, ISOFORM I"/>
    <property type="match status" value="1"/>
</dbReference>
<feature type="transmembrane region" description="Helical" evidence="14">
    <location>
        <begin position="956"/>
        <end position="983"/>
    </location>
</feature>
<feature type="compositionally biased region" description="Low complexity" evidence="13">
    <location>
        <begin position="826"/>
        <end position="835"/>
    </location>
</feature>
<keyword evidence="10" id="KW-1278">Translocase</keyword>
<accession>B6K0F0</accession>
<feature type="transmembrane region" description="Helical" evidence="14">
    <location>
        <begin position="530"/>
        <end position="554"/>
    </location>
</feature>
<keyword evidence="7" id="KW-0677">Repeat</keyword>
<dbReference type="GO" id="GO:0000329">
    <property type="term" value="C:fungal-type vacuole membrane"/>
    <property type="evidence" value="ECO:0000318"/>
    <property type="project" value="GO_Central"/>
</dbReference>
<feature type="transmembrane region" description="Helical" evidence="14">
    <location>
        <begin position="146"/>
        <end position="164"/>
    </location>
</feature>
<evidence type="ECO:0000256" key="11">
    <source>
        <dbReference type="ARBA" id="ARBA00022989"/>
    </source>
</evidence>
<dbReference type="PROSITE" id="PS50893">
    <property type="entry name" value="ABC_TRANSPORTER_2"/>
    <property type="match status" value="2"/>
</dbReference>
<evidence type="ECO:0000256" key="3">
    <source>
        <dbReference type="ARBA" id="ARBA00022448"/>
    </source>
</evidence>
<dbReference type="SUPFAM" id="SSF52540">
    <property type="entry name" value="P-loop containing nucleoside triphosphate hydrolases"/>
    <property type="match status" value="2"/>
</dbReference>
<name>B6K0F0_SCHJY</name>
<keyword evidence="5" id="KW-0926">Vacuole</keyword>
<dbReference type="CDD" id="cd03250">
    <property type="entry name" value="ABCC_MRP_domain1"/>
    <property type="match status" value="1"/>
</dbReference>
<dbReference type="GO" id="GO:0140359">
    <property type="term" value="F:ABC-type transporter activity"/>
    <property type="evidence" value="ECO:0000318"/>
    <property type="project" value="GO_Central"/>
</dbReference>
<evidence type="ECO:0000256" key="6">
    <source>
        <dbReference type="ARBA" id="ARBA00022692"/>
    </source>
</evidence>
<keyword evidence="11 14" id="KW-1133">Transmembrane helix</keyword>
<evidence type="ECO:0000256" key="12">
    <source>
        <dbReference type="ARBA" id="ARBA00023136"/>
    </source>
</evidence>
<organism evidence="17 19">
    <name type="scientific">Schizosaccharomyces japonicus (strain yFS275 / FY16936)</name>
    <name type="common">Fission yeast</name>
    <dbReference type="NCBI Taxonomy" id="402676"/>
    <lineage>
        <taxon>Eukaryota</taxon>
        <taxon>Fungi</taxon>
        <taxon>Dikarya</taxon>
        <taxon>Ascomycota</taxon>
        <taxon>Taphrinomycotina</taxon>
        <taxon>Schizosaccharomycetes</taxon>
        <taxon>Schizosaccharomycetales</taxon>
        <taxon>Schizosaccharomycetaceae</taxon>
        <taxon>Schizosaccharomyces</taxon>
    </lineage>
</organism>
<evidence type="ECO:0000259" key="16">
    <source>
        <dbReference type="PROSITE" id="PS50929"/>
    </source>
</evidence>
<dbReference type="RefSeq" id="XP_002172593.1">
    <property type="nucleotide sequence ID" value="XM_002172557.2"/>
</dbReference>
<evidence type="ECO:0000313" key="19">
    <source>
        <dbReference type="Proteomes" id="UP000001744"/>
    </source>
</evidence>
<dbReference type="InterPro" id="IPR017871">
    <property type="entry name" value="ABC_transporter-like_CS"/>
</dbReference>
<evidence type="ECO:0000256" key="9">
    <source>
        <dbReference type="ARBA" id="ARBA00022840"/>
    </source>
</evidence>
<feature type="domain" description="ABC transmembrane type-1" evidence="16">
    <location>
        <begin position="267"/>
        <end position="555"/>
    </location>
</feature>
<feature type="transmembrane region" description="Helical" evidence="14">
    <location>
        <begin position="382"/>
        <end position="404"/>
    </location>
</feature>
<dbReference type="eggNOG" id="KOG0054">
    <property type="taxonomic scope" value="Eukaryota"/>
</dbReference>
<dbReference type="PROSITE" id="PS00211">
    <property type="entry name" value="ABC_TRANSPORTER_1"/>
    <property type="match status" value="1"/>
</dbReference>
<evidence type="ECO:0000256" key="1">
    <source>
        <dbReference type="ARBA" id="ARBA00004128"/>
    </source>
</evidence>
<feature type="transmembrane region" description="Helical" evidence="14">
    <location>
        <begin position="83"/>
        <end position="104"/>
    </location>
</feature>
<dbReference type="Gene3D" id="3.40.50.300">
    <property type="entry name" value="P-loop containing nucleotide triphosphate hydrolases"/>
    <property type="match status" value="2"/>
</dbReference>
<evidence type="ECO:0000256" key="14">
    <source>
        <dbReference type="SAM" id="Phobius"/>
    </source>
</evidence>
<proteinExistence type="inferred from homology"/>
<dbReference type="FunFam" id="1.20.1560.10:FF:000020">
    <property type="entry name" value="ABC metal ion transporter"/>
    <property type="match status" value="1"/>
</dbReference>
<feature type="transmembrane region" description="Helical" evidence="14">
    <location>
        <begin position="909"/>
        <end position="936"/>
    </location>
</feature>
<gene>
    <name evidence="18" type="primary">abc2</name>
    <name evidence="17" type="ORF">SJAG_01344</name>
</gene>
<evidence type="ECO:0000256" key="2">
    <source>
        <dbReference type="ARBA" id="ARBA00009726"/>
    </source>
</evidence>
<dbReference type="GO" id="GO:0055085">
    <property type="term" value="P:transmembrane transport"/>
    <property type="evidence" value="ECO:0000318"/>
    <property type="project" value="GO_Central"/>
</dbReference>
<feature type="domain" description="ABC transmembrane type-1" evidence="16">
    <location>
        <begin position="916"/>
        <end position="1199"/>
    </location>
</feature>
<dbReference type="CDD" id="cd03244">
    <property type="entry name" value="ABCC_MRP_domain2"/>
    <property type="match status" value="1"/>
</dbReference>
<feature type="domain" description="ABC transporter" evidence="15">
    <location>
        <begin position="591"/>
        <end position="819"/>
    </location>
</feature>
<keyword evidence="6 14" id="KW-0812">Transmembrane</keyword>
<evidence type="ECO:0000256" key="8">
    <source>
        <dbReference type="ARBA" id="ARBA00022741"/>
    </source>
</evidence>
<dbReference type="Proteomes" id="UP000001744">
    <property type="component" value="Unassembled WGS sequence"/>
</dbReference>
<feature type="domain" description="ABC transporter" evidence="15">
    <location>
        <begin position="1238"/>
        <end position="1470"/>
    </location>
</feature>
<feature type="transmembrane region" description="Helical" evidence="14">
    <location>
        <begin position="29"/>
        <end position="46"/>
    </location>
</feature>
<dbReference type="GO" id="GO:0016887">
    <property type="term" value="F:ATP hydrolysis activity"/>
    <property type="evidence" value="ECO:0007669"/>
    <property type="project" value="InterPro"/>
</dbReference>
<dbReference type="OrthoDB" id="6500128at2759"/>
<feature type="transmembrane region" description="Helical" evidence="14">
    <location>
        <begin position="116"/>
        <end position="134"/>
    </location>
</feature>
<dbReference type="HOGENOM" id="CLU_000604_27_3_1"/>
<feature type="transmembrane region" description="Helical" evidence="14">
    <location>
        <begin position="1042"/>
        <end position="1067"/>
    </location>
</feature>
<dbReference type="EMBL" id="KE651168">
    <property type="protein sequence ID" value="EEB06300.1"/>
    <property type="molecule type" value="Genomic_DNA"/>
</dbReference>
<evidence type="ECO:0000256" key="13">
    <source>
        <dbReference type="SAM" id="MobiDB-lite"/>
    </source>
</evidence>
<keyword evidence="3" id="KW-0813">Transport</keyword>
<dbReference type="InterPro" id="IPR050173">
    <property type="entry name" value="ABC_transporter_C-like"/>
</dbReference>
<protein>
    <submittedName>
        <fullName evidence="17">Metal resistance protein YCF1</fullName>
    </submittedName>
</protein>
<dbReference type="FunFam" id="3.40.50.300:FF:000450">
    <property type="entry name" value="ABC transporter C family member 2"/>
    <property type="match status" value="1"/>
</dbReference>
<evidence type="ECO:0000313" key="18">
    <source>
        <dbReference type="JaponicusDB" id="SJAG_01344"/>
    </source>
</evidence>
<dbReference type="InterPro" id="IPR003439">
    <property type="entry name" value="ABC_transporter-like_ATP-bd"/>
</dbReference>
<dbReference type="GeneID" id="7052426"/>
<dbReference type="SMART" id="SM00382">
    <property type="entry name" value="AAA"/>
    <property type="match status" value="2"/>
</dbReference>
<comment type="subcellular location">
    <subcellularLocation>
        <location evidence="1">Vacuole membrane</location>
        <topology evidence="1">Multi-pass membrane protein</topology>
    </subcellularLocation>
</comment>
<dbReference type="PROSITE" id="PS50929">
    <property type="entry name" value="ABC_TM1F"/>
    <property type="match status" value="2"/>
</dbReference>
<dbReference type="InterPro" id="IPR027417">
    <property type="entry name" value="P-loop_NTPase"/>
</dbReference>
<dbReference type="VEuPathDB" id="FungiDB:SJAG_01344"/>
<dbReference type="SUPFAM" id="SSF90123">
    <property type="entry name" value="ABC transporter transmembrane region"/>
    <property type="match status" value="2"/>
</dbReference>
<evidence type="ECO:0000256" key="10">
    <source>
        <dbReference type="ARBA" id="ARBA00022967"/>
    </source>
</evidence>
<evidence type="ECO:0000259" key="15">
    <source>
        <dbReference type="PROSITE" id="PS50893"/>
    </source>
</evidence>
<dbReference type="InterPro" id="IPR036640">
    <property type="entry name" value="ABC1_TM_sf"/>
</dbReference>
<feature type="transmembrane region" description="Helical" evidence="14">
    <location>
        <begin position="489"/>
        <end position="518"/>
    </location>
</feature>
<dbReference type="Pfam" id="PF00664">
    <property type="entry name" value="ABC_membrane"/>
    <property type="match status" value="2"/>
</dbReference>
<dbReference type="InterPro" id="IPR011527">
    <property type="entry name" value="ABC1_TM_dom"/>
</dbReference>
<keyword evidence="12 14" id="KW-0472">Membrane</keyword>
<evidence type="ECO:0000313" key="17">
    <source>
        <dbReference type="EMBL" id="EEB06300.1"/>
    </source>
</evidence>
<dbReference type="FunFam" id="3.40.50.300:FF:000565">
    <property type="entry name" value="ABC bile acid transporter"/>
    <property type="match status" value="1"/>
</dbReference>
<dbReference type="GO" id="GO:0034486">
    <property type="term" value="P:vacuolar transmembrane transport"/>
    <property type="evidence" value="ECO:0007669"/>
    <property type="project" value="UniProtKB-ARBA"/>
</dbReference>
<keyword evidence="4" id="KW-0597">Phosphoprotein</keyword>
<keyword evidence="9" id="KW-0067">ATP-binding</keyword>
<dbReference type="GO" id="GO:0042592">
    <property type="term" value="P:homeostatic process"/>
    <property type="evidence" value="ECO:0007669"/>
    <property type="project" value="UniProtKB-ARBA"/>
</dbReference>
<evidence type="ECO:0000256" key="7">
    <source>
        <dbReference type="ARBA" id="ARBA00022737"/>
    </source>
</evidence>
<keyword evidence="19" id="KW-1185">Reference proteome</keyword>
<reference evidence="17 19" key="1">
    <citation type="journal article" date="2011" name="Science">
        <title>Comparative functional genomics of the fission yeasts.</title>
        <authorList>
            <person name="Rhind N."/>
            <person name="Chen Z."/>
            <person name="Yassour M."/>
            <person name="Thompson D.A."/>
            <person name="Haas B.J."/>
            <person name="Habib N."/>
            <person name="Wapinski I."/>
            <person name="Roy S."/>
            <person name="Lin M.F."/>
            <person name="Heiman D.I."/>
            <person name="Young S.K."/>
            <person name="Furuya K."/>
            <person name="Guo Y."/>
            <person name="Pidoux A."/>
            <person name="Chen H.M."/>
            <person name="Robbertse B."/>
            <person name="Goldberg J.M."/>
            <person name="Aoki K."/>
            <person name="Bayne E.H."/>
            <person name="Berlin A.M."/>
            <person name="Desjardins C.A."/>
            <person name="Dobbs E."/>
            <person name="Dukaj L."/>
            <person name="Fan L."/>
            <person name="FitzGerald M.G."/>
            <person name="French C."/>
            <person name="Gujja S."/>
            <person name="Hansen K."/>
            <person name="Keifenheim D."/>
            <person name="Levin J.Z."/>
            <person name="Mosher R.A."/>
            <person name="Mueller C.A."/>
            <person name="Pfiffner J."/>
            <person name="Priest M."/>
            <person name="Russ C."/>
            <person name="Smialowska A."/>
            <person name="Swoboda P."/>
            <person name="Sykes S.M."/>
            <person name="Vaughn M."/>
            <person name="Vengrova S."/>
            <person name="Yoder R."/>
            <person name="Zeng Q."/>
            <person name="Allshire R."/>
            <person name="Baulcombe D."/>
            <person name="Birren B.W."/>
            <person name="Brown W."/>
            <person name="Ekwall K."/>
            <person name="Kellis M."/>
            <person name="Leatherwood J."/>
            <person name="Levin H."/>
            <person name="Margalit H."/>
            <person name="Martienssen R."/>
            <person name="Nieduszynski C.A."/>
            <person name="Spatafora J.W."/>
            <person name="Friedman N."/>
            <person name="Dalgaard J.Z."/>
            <person name="Baumann P."/>
            <person name="Niki H."/>
            <person name="Regev A."/>
            <person name="Nusbaum C."/>
        </authorList>
    </citation>
    <scope>NUCLEOTIDE SEQUENCE [LARGE SCALE GENOMIC DNA]</scope>
    <source>
        <strain evidence="19">yFS275 / FY16936</strain>
    </source>
</reference>
<dbReference type="GO" id="GO:0005524">
    <property type="term" value="F:ATP binding"/>
    <property type="evidence" value="ECO:0007669"/>
    <property type="project" value="UniProtKB-KW"/>
</dbReference>
<evidence type="ECO:0000256" key="4">
    <source>
        <dbReference type="ARBA" id="ARBA00022553"/>
    </source>
</evidence>
<dbReference type="Pfam" id="PF00005">
    <property type="entry name" value="ABC_tran"/>
    <property type="match status" value="2"/>
</dbReference>
<dbReference type="FunFam" id="1.20.1560.10:FF:000001">
    <property type="entry name" value="ATP-binding cassette subfamily C member 1"/>
    <property type="match status" value="1"/>
</dbReference>
<dbReference type="STRING" id="402676.B6K0F0"/>
<dbReference type="CDD" id="cd18595">
    <property type="entry name" value="ABC_6TM_MRP1_2_3_6_D1_like"/>
    <property type="match status" value="1"/>
</dbReference>
<sequence length="1475" mass="165716">MVTPGVFSTESVLNVRIGEEIFFRQFNLFPSYILLLFGGFQYFLDLRKRDLGIRFKSYWTIWLKLLNIVLLITLGASSFVDVFGWYGTIVAFAALAFAAFIHVVEQPTLRVPFGSLLMFYALSLISTSTSFIFHKSKAFSSISPSTFGLWTIFSVIGLTAELFVPPPNRVWLPADEAATNLSGLRPAQYTYANIFSKITFSWLTPIMRFGYKHYLKEEDCWELPKVEQTDVQLRTFSKYWNRYGEKVGSQSGSLWLVLFRAHFPVVALCVFYKFIQDCLAFVQPQLIRRIIIFVNSYTSKHPFPASNGILLSLGMLVSSAVQSAIFHQYLQLTMIIGMRWRAQLIAAIYRKALRLSSETRQGRSTGDIVNYMAVDTQKLADLTMYLFISISGPFQIVLALVSLYKLLGYSALSGVVIMLLLIPMNAVIASYAKKLQAKQMKNKDARSRMMTEIINNIKSIKLYSWEKTFYDKLINLRNNKELRMLRKIFLVNCGSFFLWLAAPIFVSFVTFGTFILIYGKSRPLTTDIVFSALALFNLLQFPLAMLPNVISSILEASVAVRRIHEYLIAPELAEDAIERHAVQESPEGVIVEVKDATFYWNDPNSEGAAPILKDINFIARKGELSCIVGRVGMGKSSLLEAILGDMHRAAGTVKLYGNIAYAAQQPWILNATVRENILFGHDFEPEFYEKTIDACSLRRDFEMFADGDQTEVGEKGISLSGGQKARISLARAVYSRADLYILDDVLSAVDQHVSKHLIDNILGPKGLLRSRAVILATNSLPVLQVADSIHMLRDGQVVEHGSFTQLSADENSQLFQLLKEFGTAHSESTSLQESTTLEEDKESDAMEASVGTTERRNSTITIGKPVISQNGRIRRKVVDEEDTRVTGVKRELQNRGHIRKEVYFAYFKSASLVATVAYFICIVAGMGMNVASNVWLKHWSEVNTGADSNPSAPFYLFVYFGLGLAFCFLIAVANVILTVYGTLRASHHLHDSMLKAVLRAPMSFFETTPTGRILNRFSSDVYRIDEVIARVFMFFFRNATQVTFVLLVIIYSSPGFLLLVLPLGILYRLSQRYYTHTSRELKRLDSVTRSPLYAHFQESLGGLSTIRAYDRTGTFVHENDWRVDTNHRIFYLFFTSNRWLAVRLEFIGSCVVFSSAFLGVLSALRGHPNAGLVGLSLSYAIQITQNMSFIVRQMVDVETNIVSVERILEYSNIKSEAPAIIPDRRPPTDWPSKGAVDFNHYSVRYRENLPLVLQDINISVKPQEKIGIVGRTGAGKSTLTMALFRMIEPTKGNISIDGLNTSTIGLEDLRSHIAIIPQENQAFEGTLRDNLDPAGHHTDEDIYAALEDASLSSFVKGLPEGLYFHVTEGGSNLSLGQRQLLCLTRALLTPTKVLLLDEATAAVDVETDAIVQATIRSKFHDRTIMTIAHRINTVLDSDRILVLDHGQVVEFDNTQKLLNDKNSLFYSLVYGTQLA</sequence>
<evidence type="ECO:0000256" key="5">
    <source>
        <dbReference type="ARBA" id="ARBA00022554"/>
    </source>
</evidence>
<feature type="region of interest" description="Disordered" evidence="13">
    <location>
        <begin position="826"/>
        <end position="857"/>
    </location>
</feature>
<feature type="transmembrane region" description="Helical" evidence="14">
    <location>
        <begin position="254"/>
        <end position="275"/>
    </location>
</feature>
<dbReference type="PANTHER" id="PTHR24223">
    <property type="entry name" value="ATP-BINDING CASSETTE SUB-FAMILY C"/>
    <property type="match status" value="1"/>
</dbReference>
<feature type="transmembrane region" description="Helical" evidence="14">
    <location>
        <begin position="58"/>
        <end position="77"/>
    </location>
</feature>
<comment type="similarity">
    <text evidence="2">Belongs to the ABC transporter superfamily. ABCC family. Conjugate transporter (TC 3.A.1.208) subfamily.</text>
</comment>
<dbReference type="OMA" id="CFETGMR"/>
<keyword evidence="8" id="KW-0547">Nucleotide-binding</keyword>
<dbReference type="CDD" id="cd18603">
    <property type="entry name" value="ABC_6TM_MRP1_2_3_6_D2_like"/>
    <property type="match status" value="1"/>
</dbReference>
<dbReference type="Gene3D" id="1.20.1560.10">
    <property type="entry name" value="ABC transporter type 1, transmembrane domain"/>
    <property type="match status" value="2"/>
</dbReference>
<feature type="transmembrane region" description="Helical" evidence="14">
    <location>
        <begin position="410"/>
        <end position="432"/>
    </location>
</feature>
<dbReference type="JaponicusDB" id="SJAG_01344">
    <property type="gene designation" value="abc2"/>
</dbReference>